<organism evidence="5 6">
    <name type="scientific">Mucilaginibacter sabulilitoris</name>
    <dbReference type="NCBI Taxonomy" id="1173583"/>
    <lineage>
        <taxon>Bacteria</taxon>
        <taxon>Pseudomonadati</taxon>
        <taxon>Bacteroidota</taxon>
        <taxon>Sphingobacteriia</taxon>
        <taxon>Sphingobacteriales</taxon>
        <taxon>Sphingobacteriaceae</taxon>
        <taxon>Mucilaginibacter</taxon>
    </lineage>
</organism>
<dbReference type="Pfam" id="PF00535">
    <property type="entry name" value="Glycos_transf_2"/>
    <property type="match status" value="1"/>
</dbReference>
<dbReference type="InterPro" id="IPR001173">
    <property type="entry name" value="Glyco_trans_2-like"/>
</dbReference>
<dbReference type="PANTHER" id="PTHR43179">
    <property type="entry name" value="RHAMNOSYLTRANSFERASE WBBL"/>
    <property type="match status" value="1"/>
</dbReference>
<evidence type="ECO:0000256" key="1">
    <source>
        <dbReference type="ARBA" id="ARBA00006739"/>
    </source>
</evidence>
<evidence type="ECO:0000313" key="5">
    <source>
        <dbReference type="EMBL" id="WPU95683.1"/>
    </source>
</evidence>
<dbReference type="Gene3D" id="3.90.550.10">
    <property type="entry name" value="Spore Coat Polysaccharide Biosynthesis Protein SpsA, Chain A"/>
    <property type="match status" value="1"/>
</dbReference>
<comment type="similarity">
    <text evidence="1">Belongs to the glycosyltransferase 2 family.</text>
</comment>
<name>A0ABZ0TRC7_9SPHI</name>
<dbReference type="Proteomes" id="UP001324380">
    <property type="component" value="Chromosome"/>
</dbReference>
<evidence type="ECO:0000256" key="3">
    <source>
        <dbReference type="ARBA" id="ARBA00022679"/>
    </source>
</evidence>
<protein>
    <submittedName>
        <fullName evidence="5">Glycosyltransferase</fullName>
        <ecNumber evidence="5">2.4.-.-</ecNumber>
    </submittedName>
</protein>
<keyword evidence="3 5" id="KW-0808">Transferase</keyword>
<accession>A0ABZ0TRC7</accession>
<dbReference type="PANTHER" id="PTHR43179:SF12">
    <property type="entry name" value="GALACTOFURANOSYLTRANSFERASE GLFT2"/>
    <property type="match status" value="1"/>
</dbReference>
<evidence type="ECO:0000259" key="4">
    <source>
        <dbReference type="Pfam" id="PF00535"/>
    </source>
</evidence>
<evidence type="ECO:0000256" key="2">
    <source>
        <dbReference type="ARBA" id="ARBA00022676"/>
    </source>
</evidence>
<evidence type="ECO:0000313" key="6">
    <source>
        <dbReference type="Proteomes" id="UP001324380"/>
    </source>
</evidence>
<gene>
    <name evidence="5" type="ORF">SNE25_09150</name>
</gene>
<dbReference type="InterPro" id="IPR029044">
    <property type="entry name" value="Nucleotide-diphossugar_trans"/>
</dbReference>
<proteinExistence type="inferred from homology"/>
<keyword evidence="6" id="KW-1185">Reference proteome</keyword>
<keyword evidence="2 5" id="KW-0328">Glycosyltransferase</keyword>
<dbReference type="GO" id="GO:0016757">
    <property type="term" value="F:glycosyltransferase activity"/>
    <property type="evidence" value="ECO:0007669"/>
    <property type="project" value="UniProtKB-KW"/>
</dbReference>
<feature type="domain" description="Glycosyltransferase 2-like" evidence="4">
    <location>
        <begin position="13"/>
        <end position="118"/>
    </location>
</feature>
<dbReference type="SUPFAM" id="SSF53448">
    <property type="entry name" value="Nucleotide-diphospho-sugar transferases"/>
    <property type="match status" value="1"/>
</dbReference>
<reference evidence="5 6" key="1">
    <citation type="submission" date="2023-11" db="EMBL/GenBank/DDBJ databases">
        <title>Analysis of the Genomes of Mucilaginibacter gossypii cycad 4 and M. sabulilitoris SNA2: microbes with the potential for plant growth promotion.</title>
        <authorList>
            <person name="Hirsch A.M."/>
            <person name="Humm E."/>
            <person name="Rubbi M."/>
            <person name="Del Vecchio G."/>
            <person name="Ha S.M."/>
            <person name="Pellegrini M."/>
            <person name="Gunsalus R.P."/>
        </authorList>
    </citation>
    <scope>NUCLEOTIDE SEQUENCE [LARGE SCALE GENOMIC DNA]</scope>
    <source>
        <strain evidence="5 6">SNA2</strain>
    </source>
</reference>
<sequence length="290" mass="32834">MPEKKIKIATLCCCYNRIAKTTVFLESLLNQSMPENCAIDYFLLDDASPDRTGARVKAMFPQINVVQGSGSLFWAGGMRTLWEHVLRQEDYDFYLLLNDDVVLSTDALRRLLAAYNQADGSGHILLGTVLDPTKGTITYGGRKIKNFTTGSTFVQQPDAEQLKTCEIGNANIMLVDRATVKKIGILTDVYTHGFADFDYTYTAVKNGLKVWVAPGYYGHCENDHGVTWLSGKVSLKKRIEHLYSPKGLAFKEYRIYIQRNFSFMLPAAYFKLWLKTLFPAVYDTFKKEHA</sequence>
<dbReference type="RefSeq" id="WP_321564789.1">
    <property type="nucleotide sequence ID" value="NZ_CP139558.1"/>
</dbReference>
<dbReference type="EMBL" id="CP139558">
    <property type="protein sequence ID" value="WPU95683.1"/>
    <property type="molecule type" value="Genomic_DNA"/>
</dbReference>
<dbReference type="EC" id="2.4.-.-" evidence="5"/>